<dbReference type="GO" id="GO:0042597">
    <property type="term" value="C:periplasmic space"/>
    <property type="evidence" value="ECO:0007669"/>
    <property type="project" value="UniProtKB-SubCell"/>
</dbReference>
<proteinExistence type="predicted"/>
<comment type="caution">
    <text evidence="8">The sequence shown here is derived from an EMBL/GenBank/DDBJ whole genome shotgun (WGS) entry which is preliminary data.</text>
</comment>
<dbReference type="AlphaFoldDB" id="A0A7I0ISW1"/>
<evidence type="ECO:0000313" key="9">
    <source>
        <dbReference type="Proteomes" id="UP000297613"/>
    </source>
</evidence>
<evidence type="ECO:0000256" key="6">
    <source>
        <dbReference type="ARBA" id="ARBA00022841"/>
    </source>
</evidence>
<feature type="domain" description="AlgX/AlgJ SGNH hydrolase-like" evidence="7">
    <location>
        <begin position="131"/>
        <end position="280"/>
    </location>
</feature>
<keyword evidence="5" id="KW-0574">Periplasm</keyword>
<dbReference type="Proteomes" id="UP000297613">
    <property type="component" value="Unassembled WGS sequence"/>
</dbReference>
<evidence type="ECO:0000259" key="7">
    <source>
        <dbReference type="Pfam" id="PF16822"/>
    </source>
</evidence>
<dbReference type="InterPro" id="IPR031811">
    <property type="entry name" value="ALGX/ALGJ_SGNH-like"/>
</dbReference>
<dbReference type="GO" id="GO:0042121">
    <property type="term" value="P:alginic acid biosynthetic process"/>
    <property type="evidence" value="ECO:0007669"/>
    <property type="project" value="UniProtKB-UniPathway"/>
</dbReference>
<dbReference type="UniPathway" id="UPA00286"/>
<sequence length="389" mass="45683">MRNFFTTSFIKKALFPIAFCCILFLPPFAWIVDINVDFKINEKRALAKKPIYELGKPVKKYLASFDEYFKDNFPFRTALIFLNNYIKFFVFSTSPNPDVVVGNSNMLFFFSKNSGDPLGDFRGLNSFDAEQLKTIKLNLEKRRDLLRAKKIHFVLLLAPNKESIYPENVPAWISKYKNQNRLDQLTEYLRLNSDLSVVAVKQDLLEEKKYNPVYYYTDSHWNQFGSFIVYDKLMKQISLFDSRVSLDDKVNYRIEKKIKNIRGDLSTLLGLQEILEDVEVQVEDKNASKDVELEGVVLSNLLEPHNYAFESKLKNRPNVVFLCDSFMFYGPLSFLKRKLGNSYYIWHSLPNDPALLKNEKIDIMVFEVVERYLPMLLNPMKEEKYPWTL</sequence>
<accession>A0A7I0ISW1</accession>
<evidence type="ECO:0000313" key="8">
    <source>
        <dbReference type="EMBL" id="TGL89529.1"/>
    </source>
</evidence>
<dbReference type="GO" id="GO:0016740">
    <property type="term" value="F:transferase activity"/>
    <property type="evidence" value="ECO:0007669"/>
    <property type="project" value="UniProtKB-KW"/>
</dbReference>
<dbReference type="RefSeq" id="WP_135571482.1">
    <property type="nucleotide sequence ID" value="NZ_RQGL01000015.1"/>
</dbReference>
<keyword evidence="6" id="KW-0016">Alginate biosynthesis</keyword>
<evidence type="ECO:0000256" key="1">
    <source>
        <dbReference type="ARBA" id="ARBA00004418"/>
    </source>
</evidence>
<name>A0A7I0ISW1_9LEPT</name>
<gene>
    <name evidence="8" type="ORF">EHQ83_01065</name>
</gene>
<keyword evidence="3" id="KW-0808">Transferase</keyword>
<comment type="subcellular location">
    <subcellularLocation>
        <location evidence="1">Periplasm</location>
    </subcellularLocation>
</comment>
<dbReference type="Pfam" id="PF16822">
    <property type="entry name" value="ALGX"/>
    <property type="match status" value="1"/>
</dbReference>
<comment type="pathway">
    <text evidence="2">Glycan biosynthesis; alginate biosynthesis.</text>
</comment>
<evidence type="ECO:0000256" key="2">
    <source>
        <dbReference type="ARBA" id="ARBA00005182"/>
    </source>
</evidence>
<keyword evidence="4" id="KW-0732">Signal</keyword>
<protein>
    <recommendedName>
        <fullName evidence="7">AlgX/AlgJ SGNH hydrolase-like domain-containing protein</fullName>
    </recommendedName>
</protein>
<evidence type="ECO:0000256" key="3">
    <source>
        <dbReference type="ARBA" id="ARBA00022679"/>
    </source>
</evidence>
<dbReference type="EMBL" id="RQGM01000006">
    <property type="protein sequence ID" value="TGL89529.1"/>
    <property type="molecule type" value="Genomic_DNA"/>
</dbReference>
<reference evidence="8 9" key="1">
    <citation type="journal article" date="2019" name="PLoS Negl. Trop. Dis.">
        <title>Revisiting the worldwide diversity of Leptospira species in the environment.</title>
        <authorList>
            <person name="Vincent A.T."/>
            <person name="Schiettekatte O."/>
            <person name="Bourhy P."/>
            <person name="Veyrier F.J."/>
            <person name="Picardeau M."/>
        </authorList>
    </citation>
    <scope>NUCLEOTIDE SEQUENCE [LARGE SCALE GENOMIC DNA]</scope>
    <source>
        <strain evidence="8 9">201702445</strain>
    </source>
</reference>
<evidence type="ECO:0000256" key="5">
    <source>
        <dbReference type="ARBA" id="ARBA00022764"/>
    </source>
</evidence>
<organism evidence="8 9">
    <name type="scientific">Leptospira yasudae</name>
    <dbReference type="NCBI Taxonomy" id="2202201"/>
    <lineage>
        <taxon>Bacteria</taxon>
        <taxon>Pseudomonadati</taxon>
        <taxon>Spirochaetota</taxon>
        <taxon>Spirochaetia</taxon>
        <taxon>Leptospirales</taxon>
        <taxon>Leptospiraceae</taxon>
        <taxon>Leptospira</taxon>
    </lineage>
</organism>
<evidence type="ECO:0000256" key="4">
    <source>
        <dbReference type="ARBA" id="ARBA00022729"/>
    </source>
</evidence>